<sequence length="97" mass="10970">MGPNKTKTRATQIQTSPIPPDLDLQRRRPSRSSQPVSPLHQSLSRSVFFLWRRSAATCSGDRRRAALQAESVSSVSATVLHRFLLCDQLPRWRSKAK</sequence>
<proteinExistence type="predicted"/>
<evidence type="ECO:0000313" key="3">
    <source>
        <dbReference type="Proteomes" id="UP000325577"/>
    </source>
</evidence>
<reference evidence="2 3" key="1">
    <citation type="submission" date="2019-09" db="EMBL/GenBank/DDBJ databases">
        <title>A chromosome-level genome assembly of the Chinese tupelo Nyssa sinensis.</title>
        <authorList>
            <person name="Yang X."/>
            <person name="Kang M."/>
            <person name="Yang Y."/>
            <person name="Xiong H."/>
            <person name="Wang M."/>
            <person name="Zhang Z."/>
            <person name="Wang Z."/>
            <person name="Wu H."/>
            <person name="Ma T."/>
            <person name="Liu J."/>
            <person name="Xi Z."/>
        </authorList>
    </citation>
    <scope>NUCLEOTIDE SEQUENCE [LARGE SCALE GENOMIC DNA]</scope>
    <source>
        <strain evidence="2">J267</strain>
        <tissue evidence="2">Leaf</tissue>
    </source>
</reference>
<evidence type="ECO:0000313" key="2">
    <source>
        <dbReference type="EMBL" id="KAA8538171.1"/>
    </source>
</evidence>
<dbReference type="AlphaFoldDB" id="A0A5J5BAE9"/>
<dbReference type="EMBL" id="CM018038">
    <property type="protein sequence ID" value="KAA8538171.1"/>
    <property type="molecule type" value="Genomic_DNA"/>
</dbReference>
<accession>A0A5J5BAE9</accession>
<name>A0A5J5BAE9_9ASTE</name>
<gene>
    <name evidence="2" type="ORF">F0562_027779</name>
</gene>
<protein>
    <submittedName>
        <fullName evidence="2">Uncharacterized protein</fullName>
    </submittedName>
</protein>
<evidence type="ECO:0000256" key="1">
    <source>
        <dbReference type="SAM" id="MobiDB-lite"/>
    </source>
</evidence>
<feature type="region of interest" description="Disordered" evidence="1">
    <location>
        <begin position="1"/>
        <end position="41"/>
    </location>
</feature>
<keyword evidence="3" id="KW-1185">Reference proteome</keyword>
<dbReference type="Proteomes" id="UP000325577">
    <property type="component" value="Linkage Group LG15"/>
</dbReference>
<organism evidence="2 3">
    <name type="scientific">Nyssa sinensis</name>
    <dbReference type="NCBI Taxonomy" id="561372"/>
    <lineage>
        <taxon>Eukaryota</taxon>
        <taxon>Viridiplantae</taxon>
        <taxon>Streptophyta</taxon>
        <taxon>Embryophyta</taxon>
        <taxon>Tracheophyta</taxon>
        <taxon>Spermatophyta</taxon>
        <taxon>Magnoliopsida</taxon>
        <taxon>eudicotyledons</taxon>
        <taxon>Gunneridae</taxon>
        <taxon>Pentapetalae</taxon>
        <taxon>asterids</taxon>
        <taxon>Cornales</taxon>
        <taxon>Nyssaceae</taxon>
        <taxon>Nyssa</taxon>
    </lineage>
</organism>